<proteinExistence type="predicted"/>
<organism evidence="1">
    <name type="scientific">marine sediment metagenome</name>
    <dbReference type="NCBI Taxonomy" id="412755"/>
    <lineage>
        <taxon>unclassified sequences</taxon>
        <taxon>metagenomes</taxon>
        <taxon>ecological metagenomes</taxon>
    </lineage>
</organism>
<evidence type="ECO:0000313" key="1">
    <source>
        <dbReference type="EMBL" id="GAH32173.1"/>
    </source>
</evidence>
<protein>
    <submittedName>
        <fullName evidence="1">Uncharacterized protein</fullName>
    </submittedName>
</protein>
<sequence>MLVPLLSFLLYTNSYELGNVYTGEAPLDKNFEVCFLPYSIPLDRAEVYQPGYTQR</sequence>
<name>X1GGM0_9ZZZZ</name>
<accession>X1GGM0</accession>
<comment type="caution">
    <text evidence="1">The sequence shown here is derived from an EMBL/GenBank/DDBJ whole genome shotgun (WGS) entry which is preliminary data.</text>
</comment>
<reference evidence="1" key="1">
    <citation type="journal article" date="2014" name="Front. Microbiol.">
        <title>High frequency of phylogenetically diverse reductive dehalogenase-homologous genes in deep subseafloor sedimentary metagenomes.</title>
        <authorList>
            <person name="Kawai M."/>
            <person name="Futagami T."/>
            <person name="Toyoda A."/>
            <person name="Takaki Y."/>
            <person name="Nishi S."/>
            <person name="Hori S."/>
            <person name="Arai W."/>
            <person name="Tsubouchi T."/>
            <person name="Morono Y."/>
            <person name="Uchiyama I."/>
            <person name="Ito T."/>
            <person name="Fujiyama A."/>
            <person name="Inagaki F."/>
            <person name="Takami H."/>
        </authorList>
    </citation>
    <scope>NUCLEOTIDE SEQUENCE</scope>
    <source>
        <strain evidence="1">Expedition CK06-06</strain>
    </source>
</reference>
<feature type="non-terminal residue" evidence="1">
    <location>
        <position position="55"/>
    </location>
</feature>
<dbReference type="AlphaFoldDB" id="X1GGM0"/>
<gene>
    <name evidence="1" type="ORF">S03H2_21800</name>
</gene>
<dbReference type="EMBL" id="BARU01011651">
    <property type="protein sequence ID" value="GAH32173.1"/>
    <property type="molecule type" value="Genomic_DNA"/>
</dbReference>